<evidence type="ECO:0000313" key="3">
    <source>
        <dbReference type="Proteomes" id="UP000621898"/>
    </source>
</evidence>
<keyword evidence="1" id="KW-0472">Membrane</keyword>
<keyword evidence="1" id="KW-1133">Transmembrane helix</keyword>
<organism evidence="2 3">
    <name type="scientific">Rhodanobacter panaciterrae</name>
    <dbReference type="NCBI Taxonomy" id="490572"/>
    <lineage>
        <taxon>Bacteria</taxon>
        <taxon>Pseudomonadati</taxon>
        <taxon>Pseudomonadota</taxon>
        <taxon>Gammaproteobacteria</taxon>
        <taxon>Lysobacterales</taxon>
        <taxon>Rhodanobacteraceae</taxon>
        <taxon>Rhodanobacter</taxon>
    </lineage>
</organism>
<comment type="caution">
    <text evidence="2">The sequence shown here is derived from an EMBL/GenBank/DDBJ whole genome shotgun (WGS) entry which is preliminary data.</text>
</comment>
<dbReference type="Proteomes" id="UP000621898">
    <property type="component" value="Unassembled WGS sequence"/>
</dbReference>
<reference evidence="3" key="1">
    <citation type="journal article" date="2019" name="Int. J. Syst. Evol. Microbiol.">
        <title>The Global Catalogue of Microorganisms (GCM) 10K type strain sequencing project: providing services to taxonomists for standard genome sequencing and annotation.</title>
        <authorList>
            <consortium name="The Broad Institute Genomics Platform"/>
            <consortium name="The Broad Institute Genome Sequencing Center for Infectious Disease"/>
            <person name="Wu L."/>
            <person name="Ma J."/>
        </authorList>
    </citation>
    <scope>NUCLEOTIDE SEQUENCE [LARGE SCALE GENOMIC DNA]</scope>
    <source>
        <strain evidence="3">KCTC 22232</strain>
    </source>
</reference>
<gene>
    <name evidence="2" type="ORF">GCM10008098_21800</name>
</gene>
<protein>
    <submittedName>
        <fullName evidence="2">Uncharacterized protein</fullName>
    </submittedName>
</protein>
<evidence type="ECO:0000313" key="2">
    <source>
        <dbReference type="EMBL" id="GGY28294.1"/>
    </source>
</evidence>
<keyword evidence="1" id="KW-0812">Transmembrane</keyword>
<sequence>MSKIKSTESDPNAELRSFEPLRVTLALGALLLGVLLSIH</sequence>
<name>A0ABQ2ZX72_9GAMM</name>
<accession>A0ABQ2ZX72</accession>
<dbReference type="EMBL" id="BMXT01000002">
    <property type="protein sequence ID" value="GGY28294.1"/>
    <property type="molecule type" value="Genomic_DNA"/>
</dbReference>
<feature type="transmembrane region" description="Helical" evidence="1">
    <location>
        <begin position="21"/>
        <end position="38"/>
    </location>
</feature>
<proteinExistence type="predicted"/>
<keyword evidence="3" id="KW-1185">Reference proteome</keyword>
<evidence type="ECO:0000256" key="1">
    <source>
        <dbReference type="SAM" id="Phobius"/>
    </source>
</evidence>